<comment type="caution">
    <text evidence="3">The sequence shown here is derived from an EMBL/GenBank/DDBJ whole genome shotgun (WGS) entry which is preliminary data.</text>
</comment>
<dbReference type="PANTHER" id="PTHR43540:SF6">
    <property type="entry name" value="ISOCHORISMATASE-LIKE DOMAIN-CONTAINING PROTEIN"/>
    <property type="match status" value="1"/>
</dbReference>
<reference evidence="3 4" key="1">
    <citation type="submission" date="2024-09" db="EMBL/GenBank/DDBJ databases">
        <authorList>
            <person name="Sun Q."/>
            <person name="Mori K."/>
        </authorList>
    </citation>
    <scope>NUCLEOTIDE SEQUENCE [LARGE SCALE GENOMIC DNA]</scope>
    <source>
        <strain evidence="3 4">TBRC 4938</strain>
    </source>
</reference>
<name>A0ABV6AJA2_9HYPH</name>
<feature type="domain" description="Isochorismatase-like" evidence="2">
    <location>
        <begin position="57"/>
        <end position="231"/>
    </location>
</feature>
<dbReference type="SUPFAM" id="SSF52499">
    <property type="entry name" value="Isochorismatase-like hydrolases"/>
    <property type="match status" value="1"/>
</dbReference>
<dbReference type="PANTHER" id="PTHR43540">
    <property type="entry name" value="PEROXYUREIDOACRYLATE/UREIDOACRYLATE AMIDOHYDROLASE-RELATED"/>
    <property type="match status" value="1"/>
</dbReference>
<dbReference type="InterPro" id="IPR036380">
    <property type="entry name" value="Isochorismatase-like_sf"/>
</dbReference>
<evidence type="ECO:0000313" key="4">
    <source>
        <dbReference type="Proteomes" id="UP001589692"/>
    </source>
</evidence>
<accession>A0ABV6AJA2</accession>
<dbReference type="CDD" id="cd00431">
    <property type="entry name" value="cysteine_hydrolases"/>
    <property type="match status" value="1"/>
</dbReference>
<dbReference type="InterPro" id="IPR000868">
    <property type="entry name" value="Isochorismatase-like_dom"/>
</dbReference>
<evidence type="ECO:0000256" key="1">
    <source>
        <dbReference type="ARBA" id="ARBA00022801"/>
    </source>
</evidence>
<keyword evidence="1 3" id="KW-0378">Hydrolase</keyword>
<dbReference type="InterPro" id="IPR050272">
    <property type="entry name" value="Isochorismatase-like_hydrls"/>
</dbReference>
<organism evidence="3 4">
    <name type="scientific">Rhizobium puerariae</name>
    <dbReference type="NCBI Taxonomy" id="1585791"/>
    <lineage>
        <taxon>Bacteria</taxon>
        <taxon>Pseudomonadati</taxon>
        <taxon>Pseudomonadota</taxon>
        <taxon>Alphaproteobacteria</taxon>
        <taxon>Hyphomicrobiales</taxon>
        <taxon>Rhizobiaceae</taxon>
        <taxon>Rhizobium/Agrobacterium group</taxon>
        <taxon>Rhizobium</taxon>
    </lineage>
</organism>
<dbReference type="Proteomes" id="UP001589692">
    <property type="component" value="Unassembled WGS sequence"/>
</dbReference>
<proteinExistence type="predicted"/>
<dbReference type="Gene3D" id="3.40.50.850">
    <property type="entry name" value="Isochorismatase-like"/>
    <property type="match status" value="1"/>
</dbReference>
<evidence type="ECO:0000259" key="2">
    <source>
        <dbReference type="Pfam" id="PF00857"/>
    </source>
</evidence>
<gene>
    <name evidence="3" type="ORF">ACFFP0_17835</name>
</gene>
<dbReference type="Pfam" id="PF00857">
    <property type="entry name" value="Isochorismatase"/>
    <property type="match status" value="1"/>
</dbReference>
<dbReference type="RefSeq" id="WP_377263356.1">
    <property type="nucleotide sequence ID" value="NZ_JBHMAA010000019.1"/>
</dbReference>
<sequence>MPSQSRDQILSAYMETYGLDESQLMEDSVSETKAVLDAAADYALDRHDAFEIKPERCALVVIDMQVGFVAHGSAQWIPQAERMLPPLIGFADACRDAGIPVLLTSANTLSPAPNDAPRFSKAMAEGNLGDDAPGLEIMTGLHRKGDYLITTKRTYDSFYGTDLDMQLRSRGRDTVIITGTMTNYCCEATARSAFDRGYHVVFMSDLTATDIALCHEATLLTMRRGYARVMDRFRFLQEIGVE</sequence>
<keyword evidence="4" id="KW-1185">Reference proteome</keyword>
<dbReference type="GO" id="GO:0016787">
    <property type="term" value="F:hydrolase activity"/>
    <property type="evidence" value="ECO:0007669"/>
    <property type="project" value="UniProtKB-KW"/>
</dbReference>
<evidence type="ECO:0000313" key="3">
    <source>
        <dbReference type="EMBL" id="MFB9950717.1"/>
    </source>
</evidence>
<protein>
    <submittedName>
        <fullName evidence="3">Cysteine hydrolase family protein</fullName>
    </submittedName>
</protein>
<dbReference type="EMBL" id="JBHMAA010000019">
    <property type="protein sequence ID" value="MFB9950717.1"/>
    <property type="molecule type" value="Genomic_DNA"/>
</dbReference>